<dbReference type="Pfam" id="PF00271">
    <property type="entry name" value="Helicase_C"/>
    <property type="match status" value="1"/>
</dbReference>
<dbReference type="InterPro" id="IPR027417">
    <property type="entry name" value="P-loop_NTPase"/>
</dbReference>
<keyword evidence="10" id="KW-0347">Helicase</keyword>
<evidence type="ECO:0000256" key="11">
    <source>
        <dbReference type="ARBA" id="ARBA00022840"/>
    </source>
</evidence>
<reference evidence="18" key="2">
    <citation type="submission" date="2020-05" db="UniProtKB">
        <authorList>
            <consortium name="EnsemblMetazoa"/>
        </authorList>
    </citation>
    <scope>IDENTIFICATION</scope>
    <source>
        <strain evidence="18">FAR1</strain>
    </source>
</reference>
<evidence type="ECO:0000256" key="13">
    <source>
        <dbReference type="ARBA" id="ARBA00023158"/>
    </source>
</evidence>
<dbReference type="PANTHER" id="PTHR18934:SF113">
    <property type="entry name" value="ATP-DEPENDENT RNA HELICASE TDRD9"/>
    <property type="match status" value="1"/>
</dbReference>
<feature type="domain" description="Helicase ATP-binding" evidence="16">
    <location>
        <begin position="132"/>
        <end position="297"/>
    </location>
</feature>
<sequence>MEEEDDVADFFDFSKPFNRRVISAGQCNGTVITGNLNVLNVPMREHKGTEYAEKYNKAEETRLMKGWIEEALNKSSASYADDDDGMSSLIEEDSDHLQRVRAKELMEPLFSRYNFTVNPNRLTIHASKQNIVKAIRDNPVVVLQGMTGCGKTTQVPQYLLEDAFHRREWCNIVVTQPRRIAATSIARRVAKERSCELGSLVGFKVGLKEMLSEDTRLTYVTTGVLLNLMITSKSMNRYTHIILDEVHEREVDMDFLLIIIRRLLATNRNTKIVLMSATIESSEFANYFKIPGPNSLLAPQLAVSYQTEHEVVVSYLDDLEKLNIDFSLKYEQPEVHDKLYKLVVKLAVVCDLHFESEEQLDFDYKPSIIMFLPGINEIERMADELRSFLDGMKRDPKWQTKFTILKLHSMLPADEQSLVFRKPPPGHRKVILSTNIAESSITIPDVKFVIDFCLHRLLVADSVNNFTTLRTRWASKNNCIQRAGRVGRVMNGRVYRLVSKHFYENGMTQSIEPEMVRCPLGSVVLKTKRLDMGAPHTVLALALSPPNLSDISNTVLQLKELGALLRTAKGVYDPQDGDLTYLGQLMGLLPLDLHLAKLVVLGYVFSVLDEAIIIAAGMNVKNIFRSLRSVEALRCKRHFAAGSGSDGIAILNAYTWWRSVKEQGTGGDTIAWCQRYMLDLKSLTEMAELVQEITMRLRGANIRFMSAAGWTNREKTVVLKVIMAGAFYPNYFIPTTATDRELGDRKVYSEIDGRDPFRTVYFTGFDHANYIGPLYRQQLRTLLTERNADPERQALMKIEFERSMNRIFVTFNYAPDNHRSDPGSNQAGERNMHERIHPNVFEAIKLGQLRTDSTELMVMNHHDAVRFATANHLGEWRNNEWKPRCVEIPNAHLSVEPPIHWNRLIATVTHVEHPNKFFLRPHDDNDQIYATIERQLNGAAGDDGGLGSVQLRPFPVGHVFRVRDIVAAPLSRSDDRKMGRATLLKQRIIRGQEHWVVFFLDHGMTVTLAVGQLRQLHGTPLEMLTKIPDRVFEASLAEVQPSAVLSPKDTWMEESIEHFRREVIGQRLHVEVFSVVNRVAMVFLRHTADDPIERSVNRALVASHHAQLSEESYLSKMNHEQRARVQLDMQVDETYRKQILNDCANQQRYLEVDDEPELWANLELPSELLKVRLTLRGPYSPLSVKCGATVFSGYRKSVDIENESINAILLDSNPHNAYDKLLVAGCVNETSSNKLIARLTTAMPTIPGLPALMALIFAPTCLLKKDADGTRVVGLLAGLGRAPQTGRSIYPEHDMSLAVDVALDEEDIADINALRYTMDSILHEGNSDKTPQYGEYGIESLMRKVKDYLIKILQRDRTITDNYSMMHNYSWEDPDTAAVPGSSSRKKQRNNSAIDIYTKSIFPLYDKLNLRPIPASRVEYLKRHCAELHLLAQSRLSLPKGGTTCQLCNVNLESEHALRLHFYSKVHRDLEQKINYQN</sequence>
<dbReference type="Gene3D" id="2.30.30.140">
    <property type="match status" value="1"/>
</dbReference>
<evidence type="ECO:0000256" key="6">
    <source>
        <dbReference type="ARBA" id="ARBA00022490"/>
    </source>
</evidence>
<keyword evidence="7" id="KW-0547">Nucleotide-binding</keyword>
<evidence type="ECO:0000313" key="19">
    <source>
        <dbReference type="Proteomes" id="UP000075886"/>
    </source>
</evidence>
<keyword evidence="13" id="KW-0943">RNA-mediated gene silencing</keyword>
<organism evidence="18 19">
    <name type="scientific">Anopheles farauti</name>
    <dbReference type="NCBI Taxonomy" id="69004"/>
    <lineage>
        <taxon>Eukaryota</taxon>
        <taxon>Metazoa</taxon>
        <taxon>Ecdysozoa</taxon>
        <taxon>Arthropoda</taxon>
        <taxon>Hexapoda</taxon>
        <taxon>Insecta</taxon>
        <taxon>Pterygota</taxon>
        <taxon>Neoptera</taxon>
        <taxon>Endopterygota</taxon>
        <taxon>Diptera</taxon>
        <taxon>Nematocera</taxon>
        <taxon>Culicoidea</taxon>
        <taxon>Culicidae</taxon>
        <taxon>Anophelinae</taxon>
        <taxon>Anopheles</taxon>
    </lineage>
</organism>
<dbReference type="CDD" id="cd18791">
    <property type="entry name" value="SF2_C_RHA"/>
    <property type="match status" value="1"/>
</dbReference>
<dbReference type="GO" id="GO:0007283">
    <property type="term" value="P:spermatogenesis"/>
    <property type="evidence" value="ECO:0007669"/>
    <property type="project" value="UniProtKB-KW"/>
</dbReference>
<dbReference type="Pfam" id="PF00567">
    <property type="entry name" value="TUDOR"/>
    <property type="match status" value="1"/>
</dbReference>
<evidence type="ECO:0000256" key="15">
    <source>
        <dbReference type="ARBA" id="ARBA00047984"/>
    </source>
</evidence>
<comment type="catalytic activity">
    <reaction evidence="15">
        <text>ATP + H2O = ADP + phosphate + H(+)</text>
        <dbReference type="Rhea" id="RHEA:13065"/>
        <dbReference type="ChEBI" id="CHEBI:15377"/>
        <dbReference type="ChEBI" id="CHEBI:15378"/>
        <dbReference type="ChEBI" id="CHEBI:30616"/>
        <dbReference type="ChEBI" id="CHEBI:43474"/>
        <dbReference type="ChEBI" id="CHEBI:456216"/>
        <dbReference type="EC" id="3.6.4.13"/>
    </reaction>
</comment>
<dbReference type="InterPro" id="IPR002999">
    <property type="entry name" value="Tudor"/>
</dbReference>
<accession>A0A182QQ54</accession>
<evidence type="ECO:0000256" key="5">
    <source>
        <dbReference type="ARBA" id="ARBA00022473"/>
    </source>
</evidence>
<keyword evidence="19" id="KW-1185">Reference proteome</keyword>
<dbReference type="InterPro" id="IPR007502">
    <property type="entry name" value="Helicase-assoc_dom"/>
</dbReference>
<dbReference type="Gene3D" id="2.40.50.90">
    <property type="match status" value="1"/>
</dbReference>
<dbReference type="SMART" id="SM00847">
    <property type="entry name" value="HA2"/>
    <property type="match status" value="1"/>
</dbReference>
<name>A0A182QQ54_9DIPT</name>
<evidence type="ECO:0000256" key="7">
    <source>
        <dbReference type="ARBA" id="ARBA00022741"/>
    </source>
</evidence>
<dbReference type="Gene3D" id="1.20.120.1080">
    <property type="match status" value="1"/>
</dbReference>
<reference evidence="19" key="1">
    <citation type="submission" date="2014-01" db="EMBL/GenBank/DDBJ databases">
        <title>The Genome Sequence of Anopheles farauti FAR1 (V2).</title>
        <authorList>
            <consortium name="The Broad Institute Genomics Platform"/>
            <person name="Neafsey D.E."/>
            <person name="Besansky N."/>
            <person name="Howell P."/>
            <person name="Walton C."/>
            <person name="Young S.K."/>
            <person name="Zeng Q."/>
            <person name="Gargeya S."/>
            <person name="Fitzgerald M."/>
            <person name="Haas B."/>
            <person name="Abouelleil A."/>
            <person name="Allen A.W."/>
            <person name="Alvarado L."/>
            <person name="Arachchi H.M."/>
            <person name="Berlin A.M."/>
            <person name="Chapman S.B."/>
            <person name="Gainer-Dewar J."/>
            <person name="Goldberg J."/>
            <person name="Griggs A."/>
            <person name="Gujja S."/>
            <person name="Hansen M."/>
            <person name="Howarth C."/>
            <person name="Imamovic A."/>
            <person name="Ireland A."/>
            <person name="Larimer J."/>
            <person name="McCowan C."/>
            <person name="Murphy C."/>
            <person name="Pearson M."/>
            <person name="Poon T.W."/>
            <person name="Priest M."/>
            <person name="Roberts A."/>
            <person name="Saif S."/>
            <person name="Shea T."/>
            <person name="Sisk P."/>
            <person name="Sykes S."/>
            <person name="Wortman J."/>
            <person name="Nusbaum C."/>
            <person name="Birren B."/>
        </authorList>
    </citation>
    <scope>NUCLEOTIDE SEQUENCE [LARGE SCALE GENOMIC DNA]</scope>
    <source>
        <strain evidence="19">FAR1</strain>
    </source>
</reference>
<keyword evidence="6" id="KW-0963">Cytoplasm</keyword>
<keyword evidence="14" id="KW-0469">Meiosis</keyword>
<keyword evidence="9" id="KW-0378">Hydrolase</keyword>
<dbReference type="PROSITE" id="PS51192">
    <property type="entry name" value="HELICASE_ATP_BIND_1"/>
    <property type="match status" value="1"/>
</dbReference>
<evidence type="ECO:0000256" key="12">
    <source>
        <dbReference type="ARBA" id="ARBA00022871"/>
    </source>
</evidence>
<dbReference type="GO" id="GO:0051321">
    <property type="term" value="P:meiotic cell cycle"/>
    <property type="evidence" value="ECO:0007669"/>
    <property type="project" value="UniProtKB-KW"/>
</dbReference>
<dbReference type="InterPro" id="IPR001650">
    <property type="entry name" value="Helicase_C-like"/>
</dbReference>
<dbReference type="GO" id="GO:0016787">
    <property type="term" value="F:hydrolase activity"/>
    <property type="evidence" value="ECO:0007669"/>
    <property type="project" value="UniProtKB-KW"/>
</dbReference>
<dbReference type="GO" id="GO:0005524">
    <property type="term" value="F:ATP binding"/>
    <property type="evidence" value="ECO:0007669"/>
    <property type="project" value="UniProtKB-KW"/>
</dbReference>
<comment type="subcellular location">
    <subcellularLocation>
        <location evidence="1">Cytoplasm</location>
    </subcellularLocation>
</comment>
<evidence type="ECO:0000256" key="14">
    <source>
        <dbReference type="ARBA" id="ARBA00023254"/>
    </source>
</evidence>
<dbReference type="STRING" id="69004.A0A182QQ54"/>
<dbReference type="GO" id="GO:0003724">
    <property type="term" value="F:RNA helicase activity"/>
    <property type="evidence" value="ECO:0007669"/>
    <property type="project" value="UniProtKB-EC"/>
</dbReference>
<comment type="similarity">
    <text evidence="2">Belongs to the DEAD box helicase family. DEAH subfamily.</text>
</comment>
<dbReference type="PANTHER" id="PTHR18934">
    <property type="entry name" value="ATP-DEPENDENT RNA HELICASE"/>
    <property type="match status" value="1"/>
</dbReference>
<proteinExistence type="inferred from homology"/>
<dbReference type="GO" id="GO:0005737">
    <property type="term" value="C:cytoplasm"/>
    <property type="evidence" value="ECO:0007669"/>
    <property type="project" value="UniProtKB-SubCell"/>
</dbReference>
<dbReference type="PROSITE" id="PS00028">
    <property type="entry name" value="ZINC_FINGER_C2H2_1"/>
    <property type="match status" value="1"/>
</dbReference>
<dbReference type="EnsemblMetazoa" id="AFAF014639-RA">
    <property type="protein sequence ID" value="AFAF014639-PA"/>
    <property type="gene ID" value="AFAF014639"/>
</dbReference>
<protein>
    <recommendedName>
        <fullName evidence="4">Probable ATP-dependent RNA helicase spindle-E</fullName>
        <ecNumber evidence="3">3.6.4.13</ecNumber>
    </recommendedName>
</protein>
<dbReference type="Pfam" id="PF00270">
    <property type="entry name" value="DEAD"/>
    <property type="match status" value="1"/>
</dbReference>
<dbReference type="InterPro" id="IPR014001">
    <property type="entry name" value="Helicase_ATP-bd"/>
</dbReference>
<dbReference type="VEuPathDB" id="VectorBase:AFAF014639"/>
<dbReference type="Proteomes" id="UP000075886">
    <property type="component" value="Unassembled WGS sequence"/>
</dbReference>
<dbReference type="InterPro" id="IPR035437">
    <property type="entry name" value="SNase_OB-fold_sf"/>
</dbReference>
<dbReference type="InterPro" id="IPR011545">
    <property type="entry name" value="DEAD/DEAH_box_helicase_dom"/>
</dbReference>
<keyword evidence="11" id="KW-0067">ATP-binding</keyword>
<evidence type="ECO:0000256" key="2">
    <source>
        <dbReference type="ARBA" id="ARBA00008792"/>
    </source>
</evidence>
<dbReference type="SMART" id="SM00487">
    <property type="entry name" value="DEXDc"/>
    <property type="match status" value="1"/>
</dbReference>
<dbReference type="FunFam" id="3.40.50.300:FF:001760">
    <property type="entry name" value="ATP-dependent RNA helicase"/>
    <property type="match status" value="1"/>
</dbReference>
<evidence type="ECO:0000256" key="4">
    <source>
        <dbReference type="ARBA" id="ARBA00013352"/>
    </source>
</evidence>
<keyword evidence="5" id="KW-0217">Developmental protein</keyword>
<evidence type="ECO:0000259" key="17">
    <source>
        <dbReference type="PROSITE" id="PS51194"/>
    </source>
</evidence>
<dbReference type="GO" id="GO:0031047">
    <property type="term" value="P:regulatory ncRNA-mediated gene silencing"/>
    <property type="evidence" value="ECO:0007669"/>
    <property type="project" value="UniProtKB-KW"/>
</dbReference>
<evidence type="ECO:0000256" key="1">
    <source>
        <dbReference type="ARBA" id="ARBA00004496"/>
    </source>
</evidence>
<dbReference type="EC" id="3.6.4.13" evidence="3"/>
<dbReference type="SUPFAM" id="SSF52540">
    <property type="entry name" value="P-loop containing nucleoside triphosphate hydrolases"/>
    <property type="match status" value="1"/>
</dbReference>
<evidence type="ECO:0000256" key="3">
    <source>
        <dbReference type="ARBA" id="ARBA00012552"/>
    </source>
</evidence>
<dbReference type="InterPro" id="IPR013087">
    <property type="entry name" value="Znf_C2H2_type"/>
</dbReference>
<evidence type="ECO:0000259" key="16">
    <source>
        <dbReference type="PROSITE" id="PS51192"/>
    </source>
</evidence>
<dbReference type="GO" id="GO:0030154">
    <property type="term" value="P:cell differentiation"/>
    <property type="evidence" value="ECO:0007669"/>
    <property type="project" value="UniProtKB-KW"/>
</dbReference>
<dbReference type="SMART" id="SM00490">
    <property type="entry name" value="HELICc"/>
    <property type="match status" value="1"/>
</dbReference>
<evidence type="ECO:0000256" key="8">
    <source>
        <dbReference type="ARBA" id="ARBA00022782"/>
    </source>
</evidence>
<keyword evidence="12" id="KW-0744">Spermatogenesis</keyword>
<dbReference type="EMBL" id="AXCN02000326">
    <property type="status" value="NOT_ANNOTATED_CDS"/>
    <property type="molecule type" value="Genomic_DNA"/>
</dbReference>
<dbReference type="GO" id="GO:0003723">
    <property type="term" value="F:RNA binding"/>
    <property type="evidence" value="ECO:0007669"/>
    <property type="project" value="TreeGrafter"/>
</dbReference>
<dbReference type="Gene3D" id="3.40.50.300">
    <property type="entry name" value="P-loop containing nucleotide triphosphate hydrolases"/>
    <property type="match status" value="2"/>
</dbReference>
<keyword evidence="8" id="KW-0221">Differentiation</keyword>
<evidence type="ECO:0000256" key="9">
    <source>
        <dbReference type="ARBA" id="ARBA00022801"/>
    </source>
</evidence>
<evidence type="ECO:0000256" key="10">
    <source>
        <dbReference type="ARBA" id="ARBA00022806"/>
    </source>
</evidence>
<evidence type="ECO:0000313" key="18">
    <source>
        <dbReference type="EnsemblMetazoa" id="AFAF014639-PA"/>
    </source>
</evidence>
<dbReference type="PROSITE" id="PS51194">
    <property type="entry name" value="HELICASE_CTER"/>
    <property type="match status" value="1"/>
</dbReference>
<feature type="domain" description="Helicase C-terminal" evidence="17">
    <location>
        <begin position="356"/>
        <end position="531"/>
    </location>
</feature>